<keyword evidence="3" id="KW-1185">Reference proteome</keyword>
<reference evidence="2 3" key="1">
    <citation type="submission" date="2019-10" db="EMBL/GenBank/DDBJ databases">
        <title>Bacillus aerolatum sp. nov., isolated from bioaerosol of sport playgrounds.</title>
        <authorList>
            <person name="Chen P."/>
            <person name="Zhang G."/>
        </authorList>
    </citation>
    <scope>NUCLEOTIDE SEQUENCE [LARGE SCALE GENOMIC DNA]</scope>
    <source>
        <strain evidence="2 3">CX253</strain>
    </source>
</reference>
<comment type="caution">
    <text evidence="2">The sequence shown here is derived from an EMBL/GenBank/DDBJ whole genome shotgun (WGS) entry which is preliminary data.</text>
</comment>
<evidence type="ECO:0000313" key="2">
    <source>
        <dbReference type="EMBL" id="KAB7707822.1"/>
    </source>
</evidence>
<evidence type="ECO:0000256" key="1">
    <source>
        <dbReference type="SAM" id="Phobius"/>
    </source>
</evidence>
<dbReference type="AlphaFoldDB" id="A0A6I1FHN5"/>
<keyword evidence="1" id="KW-0812">Transmembrane</keyword>
<dbReference type="Proteomes" id="UP000429595">
    <property type="component" value="Unassembled WGS sequence"/>
</dbReference>
<dbReference type="EMBL" id="WEIO01000002">
    <property type="protein sequence ID" value="KAB7707822.1"/>
    <property type="molecule type" value="Genomic_DNA"/>
</dbReference>
<proteinExistence type="predicted"/>
<protein>
    <submittedName>
        <fullName evidence="2">Uncharacterized protein</fullName>
    </submittedName>
</protein>
<gene>
    <name evidence="2" type="ORF">F9802_03685</name>
</gene>
<accession>A0A6I1FHN5</accession>
<keyword evidence="1" id="KW-1133">Transmembrane helix</keyword>
<organism evidence="2 3">
    <name type="scientific">Bacillus aerolatus</name>
    <dbReference type="NCBI Taxonomy" id="2653354"/>
    <lineage>
        <taxon>Bacteria</taxon>
        <taxon>Bacillati</taxon>
        <taxon>Bacillota</taxon>
        <taxon>Bacilli</taxon>
        <taxon>Bacillales</taxon>
        <taxon>Bacillaceae</taxon>
        <taxon>Bacillus</taxon>
    </lineage>
</organism>
<dbReference type="RefSeq" id="WP_152149809.1">
    <property type="nucleotide sequence ID" value="NZ_WEIO01000002.1"/>
</dbReference>
<keyword evidence="1" id="KW-0472">Membrane</keyword>
<name>A0A6I1FHN5_9BACI</name>
<evidence type="ECO:0000313" key="3">
    <source>
        <dbReference type="Proteomes" id="UP000429595"/>
    </source>
</evidence>
<feature type="transmembrane region" description="Helical" evidence="1">
    <location>
        <begin position="12"/>
        <end position="39"/>
    </location>
</feature>
<sequence length="59" mass="6269">MENSIVSLVPPILVMVMVAATRRVLLSLGAGIVSTAIILEGFKPRETGIHLWNAVKGVV</sequence>